<feature type="compositionally biased region" description="Low complexity" evidence="9">
    <location>
        <begin position="292"/>
        <end position="304"/>
    </location>
</feature>
<keyword evidence="4 10" id="KW-0812">Transmembrane</keyword>
<feature type="transmembrane region" description="Helical" evidence="10">
    <location>
        <begin position="424"/>
        <end position="442"/>
    </location>
</feature>
<evidence type="ECO:0000256" key="9">
    <source>
        <dbReference type="SAM" id="MobiDB-lite"/>
    </source>
</evidence>
<feature type="compositionally biased region" description="Basic and acidic residues" evidence="9">
    <location>
        <begin position="208"/>
        <end position="227"/>
    </location>
</feature>
<dbReference type="Pfam" id="PF10496">
    <property type="entry name" value="Syntaxin-18_N"/>
    <property type="match status" value="1"/>
</dbReference>
<name>A0ABQ8X6D7_9EUKA</name>
<evidence type="ECO:0000256" key="6">
    <source>
        <dbReference type="ARBA" id="ARBA00022989"/>
    </source>
</evidence>
<keyword evidence="13" id="KW-1185">Reference proteome</keyword>
<evidence type="ECO:0000256" key="3">
    <source>
        <dbReference type="ARBA" id="ARBA00022448"/>
    </source>
</evidence>
<dbReference type="EMBL" id="JAOAOG010000337">
    <property type="protein sequence ID" value="KAJ6227208.1"/>
    <property type="molecule type" value="Genomic_DNA"/>
</dbReference>
<comment type="similarity">
    <text evidence="2">Belongs to the syntaxin family.</text>
</comment>
<evidence type="ECO:0000313" key="13">
    <source>
        <dbReference type="Proteomes" id="UP001150062"/>
    </source>
</evidence>
<accession>A0ABQ8X6D7</accession>
<dbReference type="InterPro" id="IPR019529">
    <property type="entry name" value="Syntaxin-18_N"/>
</dbReference>
<evidence type="ECO:0000256" key="7">
    <source>
        <dbReference type="ARBA" id="ARBA00023054"/>
    </source>
</evidence>
<dbReference type="SUPFAM" id="SSF58038">
    <property type="entry name" value="SNARE fusion complex"/>
    <property type="match status" value="1"/>
</dbReference>
<dbReference type="PROSITE" id="PS50192">
    <property type="entry name" value="T_SNARE"/>
    <property type="match status" value="1"/>
</dbReference>
<keyword evidence="8 10" id="KW-0472">Membrane</keyword>
<dbReference type="PANTHER" id="PTHR15959:SF0">
    <property type="entry name" value="SYNTAXIN-18"/>
    <property type="match status" value="1"/>
</dbReference>
<proteinExistence type="inferred from homology"/>
<dbReference type="PANTHER" id="PTHR15959">
    <property type="entry name" value="SYNTAXIN-18"/>
    <property type="match status" value="1"/>
</dbReference>
<comment type="caution">
    <text evidence="12">The sequence shown here is derived from an EMBL/GenBank/DDBJ whole genome shotgun (WGS) entry which is preliminary data.</text>
</comment>
<sequence>MDLTHNFQILVRKSSDKQSTEIKENKNKTKTKTKTIYRVNTQFNPKTKFVRDSLLILNELVKLKKLLQIHQKDYINANSLVASYSSRMKESERDYLDKQIKKRLEEIDQMIKGLLKIPLPPKNRDLRHFRIQIIHFLYKKTSKLADFFILMRVVRAKQKLNENNLAQVRRQYFIDQKHEKVIKESLSKKHSKSLSSVVNSSDLEEAEEQQKKEKEKEQLFKIDKGKSSNENLDLDNNSNDKENDNGNDNDNDNGNGSGSGDEIAGEDDDFKELFGSHYKPKKKTQPTKANEKSPNPNSKSNSNSKKTKTEKITKRIRLQDKVDPILVDEVAWIDELEEEEMDIYVQENMLIRGKLEDKKDQVMEIESKLQEISGLQAFFSEKVLEQSKTIEFIYDNSVSANQSIQDGNDELRQAVKESFSMKRLLALLILTLALCLLFLHYISD</sequence>
<keyword evidence="5" id="KW-0653">Protein transport</keyword>
<organism evidence="12 13">
    <name type="scientific">Anaeramoeba flamelloides</name>
    <dbReference type="NCBI Taxonomy" id="1746091"/>
    <lineage>
        <taxon>Eukaryota</taxon>
        <taxon>Metamonada</taxon>
        <taxon>Anaeramoebidae</taxon>
        <taxon>Anaeramoeba</taxon>
    </lineage>
</organism>
<evidence type="ECO:0000256" key="10">
    <source>
        <dbReference type="SAM" id="Phobius"/>
    </source>
</evidence>
<comment type="subcellular location">
    <subcellularLocation>
        <location evidence="1">Membrane</location>
        <topology evidence="1">Single-pass type IV membrane protein</topology>
    </subcellularLocation>
</comment>
<feature type="compositionally biased region" description="Low complexity" evidence="9">
    <location>
        <begin position="228"/>
        <end position="237"/>
    </location>
</feature>
<protein>
    <submittedName>
        <fullName evidence="12">Syntaxin-18</fullName>
    </submittedName>
</protein>
<evidence type="ECO:0000256" key="5">
    <source>
        <dbReference type="ARBA" id="ARBA00022927"/>
    </source>
</evidence>
<evidence type="ECO:0000256" key="1">
    <source>
        <dbReference type="ARBA" id="ARBA00004211"/>
    </source>
</evidence>
<reference evidence="12" key="1">
    <citation type="submission" date="2022-08" db="EMBL/GenBank/DDBJ databases">
        <title>Novel sulfate-reducing endosymbionts in the free-living metamonad Anaeramoeba.</title>
        <authorList>
            <person name="Jerlstrom-Hultqvist J."/>
            <person name="Cepicka I."/>
            <person name="Gallot-Lavallee L."/>
            <person name="Salas-Leiva D."/>
            <person name="Curtis B.A."/>
            <person name="Zahonova K."/>
            <person name="Pipaliya S."/>
            <person name="Dacks J."/>
            <person name="Roger A.J."/>
        </authorList>
    </citation>
    <scope>NUCLEOTIDE SEQUENCE</scope>
    <source>
        <strain evidence="12">Schooner1</strain>
    </source>
</reference>
<dbReference type="Gene3D" id="1.20.5.110">
    <property type="match status" value="1"/>
</dbReference>
<gene>
    <name evidence="12" type="ORF">M0813_10116</name>
</gene>
<dbReference type="InterPro" id="IPR000727">
    <property type="entry name" value="T_SNARE_dom"/>
</dbReference>
<feature type="domain" description="T-SNARE coiled-coil homology" evidence="11">
    <location>
        <begin position="352"/>
        <end position="414"/>
    </location>
</feature>
<evidence type="ECO:0000256" key="8">
    <source>
        <dbReference type="ARBA" id="ARBA00023136"/>
    </source>
</evidence>
<feature type="region of interest" description="Disordered" evidence="9">
    <location>
        <begin position="193"/>
        <end position="312"/>
    </location>
</feature>
<evidence type="ECO:0000259" key="11">
    <source>
        <dbReference type="PROSITE" id="PS50192"/>
    </source>
</evidence>
<evidence type="ECO:0000256" key="2">
    <source>
        <dbReference type="ARBA" id="ARBA00009063"/>
    </source>
</evidence>
<keyword evidence="7" id="KW-0175">Coiled coil</keyword>
<keyword evidence="6 10" id="KW-1133">Transmembrane helix</keyword>
<evidence type="ECO:0000256" key="4">
    <source>
        <dbReference type="ARBA" id="ARBA00022692"/>
    </source>
</evidence>
<evidence type="ECO:0000313" key="12">
    <source>
        <dbReference type="EMBL" id="KAJ6227208.1"/>
    </source>
</evidence>
<keyword evidence="3" id="KW-0813">Transport</keyword>
<dbReference type="Proteomes" id="UP001150062">
    <property type="component" value="Unassembled WGS sequence"/>
</dbReference>